<dbReference type="Gene3D" id="1.10.530.10">
    <property type="match status" value="1"/>
</dbReference>
<evidence type="ECO:0000313" key="4">
    <source>
        <dbReference type="EMBL" id="MCR0983646.1"/>
    </source>
</evidence>
<evidence type="ECO:0000259" key="3">
    <source>
        <dbReference type="Pfam" id="PF01464"/>
    </source>
</evidence>
<dbReference type="InterPro" id="IPR023346">
    <property type="entry name" value="Lysozyme-like_dom_sf"/>
</dbReference>
<feature type="domain" description="Transglycosylase SLT" evidence="3">
    <location>
        <begin position="46"/>
        <end position="170"/>
    </location>
</feature>
<protein>
    <submittedName>
        <fullName evidence="4">Transglycosylase SLT domain-containing protein</fullName>
    </submittedName>
</protein>
<name>A0ABT1X6B3_9PROT</name>
<reference evidence="4 5" key="1">
    <citation type="submission" date="2022-06" db="EMBL/GenBank/DDBJ databases">
        <title>Roseomonas CN29.</title>
        <authorList>
            <person name="Cheng Y."/>
            <person name="He X."/>
        </authorList>
    </citation>
    <scope>NUCLEOTIDE SEQUENCE [LARGE SCALE GENOMIC DNA]</scope>
    <source>
        <strain evidence="4 5">CN29</strain>
    </source>
</reference>
<dbReference type="SUPFAM" id="SSF53955">
    <property type="entry name" value="Lysozyme-like"/>
    <property type="match status" value="1"/>
</dbReference>
<evidence type="ECO:0000256" key="2">
    <source>
        <dbReference type="SAM" id="MobiDB-lite"/>
    </source>
</evidence>
<proteinExistence type="inferred from homology"/>
<keyword evidence="5" id="KW-1185">Reference proteome</keyword>
<organism evidence="4 5">
    <name type="scientific">Roseomonas populi</name>
    <dbReference type="NCBI Taxonomy" id="3121582"/>
    <lineage>
        <taxon>Bacteria</taxon>
        <taxon>Pseudomonadati</taxon>
        <taxon>Pseudomonadota</taxon>
        <taxon>Alphaproteobacteria</taxon>
        <taxon>Acetobacterales</taxon>
        <taxon>Roseomonadaceae</taxon>
        <taxon>Roseomonas</taxon>
    </lineage>
</organism>
<evidence type="ECO:0000313" key="5">
    <source>
        <dbReference type="Proteomes" id="UP001524642"/>
    </source>
</evidence>
<comment type="similarity">
    <text evidence="1">Belongs to the virb1 family.</text>
</comment>
<evidence type="ECO:0000256" key="1">
    <source>
        <dbReference type="ARBA" id="ARBA00009387"/>
    </source>
</evidence>
<dbReference type="Pfam" id="PF01464">
    <property type="entry name" value="SLT"/>
    <property type="match status" value="1"/>
</dbReference>
<accession>A0ABT1X6B3</accession>
<dbReference type="EMBL" id="JANJOU010000014">
    <property type="protein sequence ID" value="MCR0983646.1"/>
    <property type="molecule type" value="Genomic_DNA"/>
</dbReference>
<sequence length="326" mass="34663">MKHEASLALAAALLLVVLTAWPGRPGAQPAQDPGRQDDWTTCRQAIAAAEPASGIPVGVLGAIALVESGGRDPRTGRAEPWPWSYNAEGAGRAAPSKAAAINEVSALLRRGMRSIDVGCMQVNLLHHPNAFASLDQAFDPQANLAYAIRFLLQLHARTGDWEQAIARYHSAEPERGGAYSRKVALARSEPGGTRSLPAPQMPTLTPTPTRTANVLRGVLTAGLDRAEAQRLERHLMAENDLGSIRLLSAVNPAAAVQALSDSRQYRGLTQEQRAAMASLAAQRLELEQIRMRARSGLMRAEGGAGFRTLSSARNVALVASPMAGAR</sequence>
<comment type="caution">
    <text evidence="4">The sequence shown here is derived from an EMBL/GenBank/DDBJ whole genome shotgun (WGS) entry which is preliminary data.</text>
</comment>
<dbReference type="InterPro" id="IPR008258">
    <property type="entry name" value="Transglycosylase_SLT_dom_1"/>
</dbReference>
<gene>
    <name evidence="4" type="ORF">NRP21_16450</name>
</gene>
<feature type="region of interest" description="Disordered" evidence="2">
    <location>
        <begin position="189"/>
        <end position="208"/>
    </location>
</feature>
<dbReference type="RefSeq" id="WP_257717308.1">
    <property type="nucleotide sequence ID" value="NZ_JANJOU010000014.1"/>
</dbReference>
<dbReference type="Proteomes" id="UP001524642">
    <property type="component" value="Unassembled WGS sequence"/>
</dbReference>